<dbReference type="InterPro" id="IPR055210">
    <property type="entry name" value="CtpA/B_N"/>
</dbReference>
<sequence length="475" mass="52026">MYIRGRTLLLSVLSTLVLSSALTVSVLRWQRVDFAGADAQSGLLSRDSSEFAKLMETYKTLKDRYYTQVDDRKLIDGAIAGMINALDDPFSTYMDKETAAQFQESLSSSFEGIGAEIKSEDGKVTIVAPYKNSPAEKAGLRPGDQIRKADGKVLDGMDLNQAVLLIRGKKGTKVNLEITRPGSNDVLKVTVVRDEIPLETVYSDMLPGGIGKIQITSFAEKTADRFKEELSKLESQGMKGLIIDLRNDPGGLLNSVVDIANQLIPDKKVILQVEYRDGKKEVYRSSLDKGKVPIVVLIDGGSASAAEILAAALKESGGYPLVGEKSFGKGTVQTTQAFDDGSNFKFTMAKWLTPNGNWIHKKGLEPDYPVSLPAYAKLPPLNPDTELKKEMNDPQVKVLQQFLEGLGFAPGRDDGYFNEQTEEAVKVFQKIKGLPVTGIVQGDTSRTINDAVRAKIRANDPQLQKAIDVMRNMIQ</sequence>
<dbReference type="NCBIfam" id="TIGR00225">
    <property type="entry name" value="prc"/>
    <property type="match status" value="1"/>
</dbReference>
<dbReference type="SUPFAM" id="SSF50156">
    <property type="entry name" value="PDZ domain-like"/>
    <property type="match status" value="1"/>
</dbReference>
<dbReference type="Pfam" id="PF17820">
    <property type="entry name" value="PDZ_6"/>
    <property type="match status" value="1"/>
</dbReference>
<dbReference type="InterPro" id="IPR004447">
    <property type="entry name" value="Peptidase_S41A"/>
</dbReference>
<dbReference type="GO" id="GO:0004175">
    <property type="term" value="F:endopeptidase activity"/>
    <property type="evidence" value="ECO:0007669"/>
    <property type="project" value="TreeGrafter"/>
</dbReference>
<protein>
    <submittedName>
        <fullName evidence="7">Peptidase S41</fullName>
    </submittedName>
</protein>
<dbReference type="PANTHER" id="PTHR32060:SF29">
    <property type="entry name" value="CARBOXY-TERMINAL PROCESSING PROTEASE CTPB"/>
    <property type="match status" value="1"/>
</dbReference>
<dbReference type="SMART" id="SM00245">
    <property type="entry name" value="TSPc"/>
    <property type="match status" value="1"/>
</dbReference>
<keyword evidence="2 5" id="KW-0645">Protease</keyword>
<dbReference type="GO" id="GO:0008236">
    <property type="term" value="F:serine-type peptidase activity"/>
    <property type="evidence" value="ECO:0007669"/>
    <property type="project" value="UniProtKB-KW"/>
</dbReference>
<evidence type="ECO:0000313" key="8">
    <source>
        <dbReference type="Proteomes" id="UP001057291"/>
    </source>
</evidence>
<evidence type="ECO:0000256" key="3">
    <source>
        <dbReference type="ARBA" id="ARBA00022801"/>
    </source>
</evidence>
<dbReference type="SUPFAM" id="SSF52096">
    <property type="entry name" value="ClpP/crotonase"/>
    <property type="match status" value="1"/>
</dbReference>
<dbReference type="GO" id="GO:0006508">
    <property type="term" value="P:proteolysis"/>
    <property type="evidence" value="ECO:0007669"/>
    <property type="project" value="UniProtKB-KW"/>
</dbReference>
<dbReference type="CDD" id="cd06782">
    <property type="entry name" value="cpPDZ_CPP-like"/>
    <property type="match status" value="1"/>
</dbReference>
<dbReference type="Pfam" id="PF03572">
    <property type="entry name" value="Peptidase_S41"/>
    <property type="match status" value="1"/>
</dbReference>
<dbReference type="InterPro" id="IPR005151">
    <property type="entry name" value="Tail-specific_protease"/>
</dbReference>
<evidence type="ECO:0000256" key="2">
    <source>
        <dbReference type="ARBA" id="ARBA00022670"/>
    </source>
</evidence>
<dbReference type="Proteomes" id="UP001057291">
    <property type="component" value="Unassembled WGS sequence"/>
</dbReference>
<dbReference type="Pfam" id="PF01471">
    <property type="entry name" value="PG_binding_1"/>
    <property type="match status" value="1"/>
</dbReference>
<dbReference type="PANTHER" id="PTHR32060">
    <property type="entry name" value="TAIL-SPECIFIC PROTEASE"/>
    <property type="match status" value="1"/>
</dbReference>
<dbReference type="Gene3D" id="1.10.101.10">
    <property type="entry name" value="PGBD-like superfamily/PGBD"/>
    <property type="match status" value="1"/>
</dbReference>
<organism evidence="7 8">
    <name type="scientific">Collibacillus ludicampi</name>
    <dbReference type="NCBI Taxonomy" id="2771369"/>
    <lineage>
        <taxon>Bacteria</taxon>
        <taxon>Bacillati</taxon>
        <taxon>Bacillota</taxon>
        <taxon>Bacilli</taxon>
        <taxon>Bacillales</taxon>
        <taxon>Alicyclobacillaceae</taxon>
        <taxon>Collibacillus</taxon>
    </lineage>
</organism>
<dbReference type="Pfam" id="PF22694">
    <property type="entry name" value="CtpB_N-like"/>
    <property type="match status" value="1"/>
</dbReference>
<dbReference type="InterPro" id="IPR029045">
    <property type="entry name" value="ClpP/crotonase-like_dom_sf"/>
</dbReference>
<dbReference type="GO" id="GO:0007165">
    <property type="term" value="P:signal transduction"/>
    <property type="evidence" value="ECO:0007669"/>
    <property type="project" value="TreeGrafter"/>
</dbReference>
<dbReference type="SUPFAM" id="SSF47090">
    <property type="entry name" value="PGBD-like"/>
    <property type="match status" value="1"/>
</dbReference>
<evidence type="ECO:0000259" key="6">
    <source>
        <dbReference type="PROSITE" id="PS50106"/>
    </source>
</evidence>
<dbReference type="SMART" id="SM00228">
    <property type="entry name" value="PDZ"/>
    <property type="match status" value="1"/>
</dbReference>
<reference evidence="7" key="1">
    <citation type="journal article" date="2023" name="Int. J. Syst. Evol. Microbiol.">
        <title>Collibacillus ludicampi gen. nov., sp. nov., a new soil bacterium of the family Alicyclobacillaceae.</title>
        <authorList>
            <person name="Jojima T."/>
            <person name="Ioku Y."/>
            <person name="Fukuta Y."/>
            <person name="Shirasaka N."/>
            <person name="Matsumura Y."/>
            <person name="Mori M."/>
        </authorList>
    </citation>
    <scope>NUCLEOTIDE SEQUENCE</scope>
    <source>
        <strain evidence="7">TP075</strain>
    </source>
</reference>
<dbReference type="Gene3D" id="3.90.226.10">
    <property type="entry name" value="2-enoyl-CoA Hydratase, Chain A, domain 1"/>
    <property type="match status" value="1"/>
</dbReference>
<dbReference type="InterPro" id="IPR041489">
    <property type="entry name" value="PDZ_6"/>
</dbReference>
<dbReference type="RefSeq" id="WP_282198566.1">
    <property type="nucleotide sequence ID" value="NZ_BOQE01000001.1"/>
</dbReference>
<comment type="similarity">
    <text evidence="1 5">Belongs to the peptidase S41A family.</text>
</comment>
<dbReference type="PROSITE" id="PS50106">
    <property type="entry name" value="PDZ"/>
    <property type="match status" value="1"/>
</dbReference>
<dbReference type="AlphaFoldDB" id="A0AAV4LBY4"/>
<keyword evidence="3 5" id="KW-0378">Hydrolase</keyword>
<gene>
    <name evidence="7" type="ORF">DNHGIG_09080</name>
</gene>
<accession>A0AAV4LBY4</accession>
<dbReference type="FunFam" id="2.30.42.10:FF:000063">
    <property type="entry name" value="Peptidase, S41 family"/>
    <property type="match status" value="1"/>
</dbReference>
<comment type="caution">
    <text evidence="7">The sequence shown here is derived from an EMBL/GenBank/DDBJ whole genome shotgun (WGS) entry which is preliminary data.</text>
</comment>
<dbReference type="InterPro" id="IPR036365">
    <property type="entry name" value="PGBD-like_sf"/>
</dbReference>
<dbReference type="InterPro" id="IPR036366">
    <property type="entry name" value="PGBDSf"/>
</dbReference>
<dbReference type="InterPro" id="IPR036034">
    <property type="entry name" value="PDZ_sf"/>
</dbReference>
<dbReference type="InterPro" id="IPR002477">
    <property type="entry name" value="Peptidoglycan-bd-like"/>
</dbReference>
<evidence type="ECO:0000313" key="7">
    <source>
        <dbReference type="EMBL" id="GIM45359.1"/>
    </source>
</evidence>
<dbReference type="Gene3D" id="2.30.42.10">
    <property type="match status" value="1"/>
</dbReference>
<feature type="domain" description="PDZ" evidence="6">
    <location>
        <begin position="99"/>
        <end position="167"/>
    </location>
</feature>
<dbReference type="FunFam" id="3.30.750.44:FF:000001">
    <property type="entry name" value="S41 family peptidase"/>
    <property type="match status" value="1"/>
</dbReference>
<evidence type="ECO:0000256" key="1">
    <source>
        <dbReference type="ARBA" id="ARBA00009179"/>
    </source>
</evidence>
<dbReference type="InterPro" id="IPR001478">
    <property type="entry name" value="PDZ"/>
</dbReference>
<keyword evidence="4 5" id="KW-0720">Serine protease</keyword>
<name>A0AAV4LBY4_9BACL</name>
<dbReference type="GO" id="GO:0030288">
    <property type="term" value="C:outer membrane-bounded periplasmic space"/>
    <property type="evidence" value="ECO:0007669"/>
    <property type="project" value="TreeGrafter"/>
</dbReference>
<proteinExistence type="inferred from homology"/>
<evidence type="ECO:0000256" key="5">
    <source>
        <dbReference type="RuleBase" id="RU004404"/>
    </source>
</evidence>
<dbReference type="EMBL" id="BOQE01000001">
    <property type="protein sequence ID" value="GIM45359.1"/>
    <property type="molecule type" value="Genomic_DNA"/>
</dbReference>
<evidence type="ECO:0000256" key="4">
    <source>
        <dbReference type="ARBA" id="ARBA00022825"/>
    </source>
</evidence>
<keyword evidence="8" id="KW-1185">Reference proteome</keyword>
<dbReference type="CDD" id="cd07560">
    <property type="entry name" value="Peptidase_S41_CPP"/>
    <property type="match status" value="1"/>
</dbReference>
<dbReference type="Gene3D" id="3.30.750.44">
    <property type="match status" value="1"/>
</dbReference>